<accession>A0A8H8D0E7</accession>
<name>A0A8H8D0E7_AJECA</name>
<dbReference type="EMBL" id="JAEVHI010000003">
    <property type="protein sequence ID" value="KAG5296464.1"/>
    <property type="molecule type" value="Genomic_DNA"/>
</dbReference>
<comment type="caution">
    <text evidence="1">The sequence shown here is derived from an EMBL/GenBank/DDBJ whole genome shotgun (WGS) entry which is preliminary data.</text>
</comment>
<reference evidence="1 2" key="1">
    <citation type="submission" date="2021-01" db="EMBL/GenBank/DDBJ databases">
        <title>Chromosome-level genome assembly of a human fungal pathogen reveals clustering of transcriptionally co-regulated genes.</title>
        <authorList>
            <person name="Voorhies M."/>
            <person name="Cohen S."/>
            <person name="Shea T.P."/>
            <person name="Petrus S."/>
            <person name="Munoz J.F."/>
            <person name="Poplawski S."/>
            <person name="Goldman W.E."/>
            <person name="Michael T."/>
            <person name="Cuomo C.A."/>
            <person name="Sil A."/>
            <person name="Beyhan S."/>
        </authorList>
    </citation>
    <scope>NUCLEOTIDE SEQUENCE [LARGE SCALE GENOMIC DNA]</scope>
    <source>
        <strain evidence="1 2">G184AR</strain>
    </source>
</reference>
<protein>
    <submittedName>
        <fullName evidence="1">Uncharacterized protein</fullName>
    </submittedName>
</protein>
<dbReference type="AlphaFoldDB" id="A0A8H8D0E7"/>
<evidence type="ECO:0000313" key="2">
    <source>
        <dbReference type="Proteomes" id="UP000670092"/>
    </source>
</evidence>
<proteinExistence type="predicted"/>
<dbReference type="Proteomes" id="UP000670092">
    <property type="component" value="Unassembled WGS sequence"/>
</dbReference>
<dbReference type="VEuPathDB" id="FungiDB:I7I52_07161"/>
<gene>
    <name evidence="1" type="ORF">I7I52_07161</name>
</gene>
<sequence length="100" mass="11121">MGYILPCLPGDICCGLISVIRLPSARKIGISEASLPMSLRRLTVALDLVRFILFMKSALSASSLMFWPIKRYSIGCCFSGSFNSFTSRERRPRSLMLNSP</sequence>
<evidence type="ECO:0000313" key="1">
    <source>
        <dbReference type="EMBL" id="KAG5296464.1"/>
    </source>
</evidence>
<organism evidence="1 2">
    <name type="scientific">Ajellomyces capsulatus</name>
    <name type="common">Darling's disease fungus</name>
    <name type="synonym">Histoplasma capsulatum</name>
    <dbReference type="NCBI Taxonomy" id="5037"/>
    <lineage>
        <taxon>Eukaryota</taxon>
        <taxon>Fungi</taxon>
        <taxon>Dikarya</taxon>
        <taxon>Ascomycota</taxon>
        <taxon>Pezizomycotina</taxon>
        <taxon>Eurotiomycetes</taxon>
        <taxon>Eurotiomycetidae</taxon>
        <taxon>Onygenales</taxon>
        <taxon>Ajellomycetaceae</taxon>
        <taxon>Histoplasma</taxon>
    </lineage>
</organism>